<comment type="caution">
    <text evidence="1">The sequence shown here is derived from an EMBL/GenBank/DDBJ whole genome shotgun (WGS) entry which is preliminary data.</text>
</comment>
<gene>
    <name evidence="1" type="ORF">ACFSL4_13030</name>
</gene>
<dbReference type="EMBL" id="JBHUDX010000030">
    <property type="protein sequence ID" value="MFD1659109.1"/>
    <property type="molecule type" value="Genomic_DNA"/>
</dbReference>
<protein>
    <submittedName>
        <fullName evidence="1">Uncharacterized protein</fullName>
    </submittedName>
</protein>
<dbReference type="RefSeq" id="WP_381081874.1">
    <property type="nucleotide sequence ID" value="NZ_JBHUDX010000030.1"/>
</dbReference>
<proteinExistence type="predicted"/>
<keyword evidence="2" id="KW-1185">Reference proteome</keyword>
<evidence type="ECO:0000313" key="1">
    <source>
        <dbReference type="EMBL" id="MFD1659109.1"/>
    </source>
</evidence>
<evidence type="ECO:0000313" key="2">
    <source>
        <dbReference type="Proteomes" id="UP001597261"/>
    </source>
</evidence>
<reference evidence="2" key="1">
    <citation type="journal article" date="2019" name="Int. J. Syst. Evol. Microbiol.">
        <title>The Global Catalogue of Microorganisms (GCM) 10K type strain sequencing project: providing services to taxonomists for standard genome sequencing and annotation.</title>
        <authorList>
            <consortium name="The Broad Institute Genomics Platform"/>
            <consortium name="The Broad Institute Genome Sequencing Center for Infectious Disease"/>
            <person name="Wu L."/>
            <person name="Ma J."/>
        </authorList>
    </citation>
    <scope>NUCLEOTIDE SEQUENCE [LARGE SCALE GENOMIC DNA]</scope>
    <source>
        <strain evidence="2">CGMCC 1.12470</strain>
    </source>
</reference>
<sequence>MLSTTPQEVALEVGGVSFTLLLFPSTSGLRGQVWHGDERIAGLRLFHSSDADRLAELASRNSAVLRAAARLSGTASGGGSR</sequence>
<name>A0ABW4IRF2_9ACTN</name>
<accession>A0ABW4IRF2</accession>
<dbReference type="Proteomes" id="UP001597261">
    <property type="component" value="Unassembled WGS sequence"/>
</dbReference>
<organism evidence="1 2">
    <name type="scientific">Streptomyces caeni</name>
    <dbReference type="NCBI Taxonomy" id="2307231"/>
    <lineage>
        <taxon>Bacteria</taxon>
        <taxon>Bacillati</taxon>
        <taxon>Actinomycetota</taxon>
        <taxon>Actinomycetes</taxon>
        <taxon>Kitasatosporales</taxon>
        <taxon>Streptomycetaceae</taxon>
        <taxon>Streptomyces</taxon>
    </lineage>
</organism>